<dbReference type="AlphaFoldDB" id="A0A401U702"/>
<gene>
    <name evidence="1" type="ORF">SanaruYs_08670</name>
</gene>
<evidence type="ECO:0000313" key="2">
    <source>
        <dbReference type="Proteomes" id="UP000288227"/>
    </source>
</evidence>
<dbReference type="RefSeq" id="WP_127121263.1">
    <property type="nucleotide sequence ID" value="NZ_BHXQ01000001.1"/>
</dbReference>
<accession>A0A401U702</accession>
<dbReference type="EMBL" id="BHXQ01000001">
    <property type="protein sequence ID" value="GCC50649.1"/>
    <property type="molecule type" value="Genomic_DNA"/>
</dbReference>
<keyword evidence="2" id="KW-1185">Reference proteome</keyword>
<dbReference type="OrthoDB" id="1437459at2"/>
<evidence type="ECO:0000313" key="1">
    <source>
        <dbReference type="EMBL" id="GCC50649.1"/>
    </source>
</evidence>
<sequence>MKNLLSLFLLVISLQQVSAQRPDVSARCKQEMKKLVYMAGDWKGEANIRDQSGVLKVAQTEHIEFKLDSLVLNIEGIGREGEKITFHALANINYDVTTQAFQFRSYVKEGFSTNAYFKILEENKFEWGFDIPSGGKSRYTIILNPSTKTWKEVGEYSRDGQQWYNFIEMNLTKI</sequence>
<reference evidence="1 2" key="1">
    <citation type="submission" date="2018-11" db="EMBL/GenBank/DDBJ databases">
        <title>Chryseotalea sanarue gen. nov., sp., nov., a member of the family Cytophagaceae, isolated from a brackish lake in Hamamatsu Japan.</title>
        <authorList>
            <person name="Maejima Y."/>
            <person name="Iino T."/>
            <person name="Muraguchi Y."/>
            <person name="Fukuda K."/>
            <person name="Ohkuma M."/>
            <person name="Moriuchi R."/>
            <person name="Dohra H."/>
            <person name="Kimbara K."/>
            <person name="Shintani M."/>
        </authorList>
    </citation>
    <scope>NUCLEOTIDE SEQUENCE [LARGE SCALE GENOMIC DNA]</scope>
    <source>
        <strain evidence="1 2">Ys</strain>
    </source>
</reference>
<dbReference type="Proteomes" id="UP000288227">
    <property type="component" value="Unassembled WGS sequence"/>
</dbReference>
<organism evidence="1 2">
    <name type="scientific">Chryseotalea sanaruensis</name>
    <dbReference type="NCBI Taxonomy" id="2482724"/>
    <lineage>
        <taxon>Bacteria</taxon>
        <taxon>Pseudomonadati</taxon>
        <taxon>Bacteroidota</taxon>
        <taxon>Cytophagia</taxon>
        <taxon>Cytophagales</taxon>
        <taxon>Chryseotaleaceae</taxon>
        <taxon>Chryseotalea</taxon>
    </lineage>
</organism>
<protein>
    <submittedName>
        <fullName evidence="1">DUF1579 domain-containing protein</fullName>
    </submittedName>
</protein>
<name>A0A401U702_9BACT</name>
<comment type="caution">
    <text evidence="1">The sequence shown here is derived from an EMBL/GenBank/DDBJ whole genome shotgun (WGS) entry which is preliminary data.</text>
</comment>
<proteinExistence type="predicted"/>